<keyword evidence="2" id="KW-1003">Cell membrane</keyword>
<dbReference type="EMBL" id="JABEZU010000001">
    <property type="protein sequence ID" value="NOV96492.1"/>
    <property type="molecule type" value="Genomic_DNA"/>
</dbReference>
<evidence type="ECO:0000259" key="7">
    <source>
        <dbReference type="Pfam" id="PF02687"/>
    </source>
</evidence>
<name>A0ABX2A0V7_9MICO</name>
<accession>A0ABX2A0V7</accession>
<sequence>MFRGAARRAWAYRGLLSLVALLVAVVAATSGVLLGAVTGATTDATREALSRPEPAGLVVTTRVAPDARAQDVRVRSEIEALFAGAPLVVVRSETPDGTDTPFVSWSLSPDLAALAPADTAGLAAGAHLRAVLRDAPGVAVRGVVVEGDLAERAAAVATAQRSAGAVSTVPLLLLVLAAGVALVQVARLLAGARSNEVEILVARGASPRRLAVGAFVEAGVVGVVAAGVGGAVAEVVIAGPGAAAVAVAAGLTAVGAVVVLTLVATLQARAVARRQVADRSGRLRHVAAVGTVLVVLAVAVAGMLRLRSPGSPLVVTAGGARTDLLAAVAPGVALMALGLVVVALLGPVSRAGAAVAARRPGSTVVLAARQVARRLRVVAVGVVLLVLAAGSAVLAGAFVGTSEQARAAVLTQQAGSDVRVTVPGGRLTPSAPPPRAEAFEALDGVAAAVPVLVADATVQGEPVGLTALPAHRATAVVRSPDHQGAAASWQHDDPFAAAPTLPEGSSELVLALEGVVSSGTLEVQVSVWLAGDDGTVAVVEAGAAQLTEGTSATTVTVPLGAGTPPAARLAAVDLVLDGAPHPRDVSLAAASVTATTPDGTVPVDVAGAVWATASEAGTAGIVGREDGTLGLDAALDAPERSSLRLVATGAEGAGAVDAVAAVVSDAVVERWDLTLGDTFRATTGGAGVTLRVADVVPVVPGQESARSVLVDLAALDAALLRTTAHLPRPGEVWVAVTDPDDGGAVARTATDARAVAQEQAPLAQDVEVRTAVGDGPDLAAPVREAFVLAAAGAVALAMVGLAVVAVSDLSGRRAEVAVLRAAGVGPRSQAAGRALESGAVGAAALLAGSGAGWSVAAVAVPGLVGSVLDVARPGFTVDVGLVVALVGAAAAGTAAVAAALTWRVAAQARDTGYRPEVR</sequence>
<feature type="transmembrane region" description="Helical" evidence="6">
    <location>
        <begin position="169"/>
        <end position="190"/>
    </location>
</feature>
<comment type="caution">
    <text evidence="8">The sequence shown here is derived from an EMBL/GenBank/DDBJ whole genome shotgun (WGS) entry which is preliminary data.</text>
</comment>
<dbReference type="Pfam" id="PF02687">
    <property type="entry name" value="FtsX"/>
    <property type="match status" value="1"/>
</dbReference>
<evidence type="ECO:0000256" key="3">
    <source>
        <dbReference type="ARBA" id="ARBA00022692"/>
    </source>
</evidence>
<comment type="subcellular location">
    <subcellularLocation>
        <location evidence="1">Cell membrane</location>
        <topology evidence="1">Multi-pass membrane protein</topology>
    </subcellularLocation>
</comment>
<feature type="transmembrane region" description="Helical" evidence="6">
    <location>
        <begin position="377"/>
        <end position="399"/>
    </location>
</feature>
<dbReference type="RefSeq" id="WP_171782669.1">
    <property type="nucleotide sequence ID" value="NZ_BAAAML010000002.1"/>
</dbReference>
<keyword evidence="4 6" id="KW-1133">Transmembrane helix</keyword>
<feature type="transmembrane region" description="Helical" evidence="6">
    <location>
        <begin position="324"/>
        <end position="345"/>
    </location>
</feature>
<feature type="transmembrane region" description="Helical" evidence="6">
    <location>
        <begin position="243"/>
        <end position="266"/>
    </location>
</feature>
<organism evidence="8 9">
    <name type="scientific">Isoptericola halotolerans</name>
    <dbReference type="NCBI Taxonomy" id="300560"/>
    <lineage>
        <taxon>Bacteria</taxon>
        <taxon>Bacillati</taxon>
        <taxon>Actinomycetota</taxon>
        <taxon>Actinomycetes</taxon>
        <taxon>Micrococcales</taxon>
        <taxon>Promicromonosporaceae</taxon>
        <taxon>Isoptericola</taxon>
    </lineage>
</organism>
<evidence type="ECO:0000256" key="4">
    <source>
        <dbReference type="ARBA" id="ARBA00022989"/>
    </source>
</evidence>
<gene>
    <name evidence="8" type="ORF">HDG69_001045</name>
</gene>
<evidence type="ECO:0000256" key="2">
    <source>
        <dbReference type="ARBA" id="ARBA00022475"/>
    </source>
</evidence>
<evidence type="ECO:0000313" key="9">
    <source>
        <dbReference type="Proteomes" id="UP000757540"/>
    </source>
</evidence>
<reference evidence="8 9" key="1">
    <citation type="submission" date="2020-05" db="EMBL/GenBank/DDBJ databases">
        <title>Genomic Encyclopedia of Type Strains, Phase III (KMG-III): the genomes of soil and plant-associated and newly described type strains.</title>
        <authorList>
            <person name="Whitman W."/>
        </authorList>
    </citation>
    <scope>NUCLEOTIDE SEQUENCE [LARGE SCALE GENOMIC DNA]</scope>
    <source>
        <strain evidence="8 9">KCTC 19046</strain>
    </source>
</reference>
<feature type="transmembrane region" description="Helical" evidence="6">
    <location>
        <begin position="210"/>
        <end position="237"/>
    </location>
</feature>
<feature type="transmembrane region" description="Helical" evidence="6">
    <location>
        <begin position="837"/>
        <end position="859"/>
    </location>
</feature>
<proteinExistence type="predicted"/>
<evidence type="ECO:0000256" key="6">
    <source>
        <dbReference type="SAM" id="Phobius"/>
    </source>
</evidence>
<feature type="transmembrane region" description="Helical" evidence="6">
    <location>
        <begin position="785"/>
        <end position="806"/>
    </location>
</feature>
<feature type="transmembrane region" description="Helical" evidence="6">
    <location>
        <begin position="879"/>
        <end position="900"/>
    </location>
</feature>
<keyword evidence="3 6" id="KW-0812">Transmembrane</keyword>
<protein>
    <recommendedName>
        <fullName evidence="7">ABC3 transporter permease C-terminal domain-containing protein</fullName>
    </recommendedName>
</protein>
<evidence type="ECO:0000256" key="5">
    <source>
        <dbReference type="ARBA" id="ARBA00023136"/>
    </source>
</evidence>
<dbReference type="Proteomes" id="UP000757540">
    <property type="component" value="Unassembled WGS sequence"/>
</dbReference>
<feature type="domain" description="ABC3 transporter permease C-terminal" evidence="7">
    <location>
        <begin position="788"/>
        <end position="904"/>
    </location>
</feature>
<evidence type="ECO:0000313" key="8">
    <source>
        <dbReference type="EMBL" id="NOV96492.1"/>
    </source>
</evidence>
<dbReference type="InterPro" id="IPR003838">
    <property type="entry name" value="ABC3_permease_C"/>
</dbReference>
<keyword evidence="9" id="KW-1185">Reference proteome</keyword>
<evidence type="ECO:0000256" key="1">
    <source>
        <dbReference type="ARBA" id="ARBA00004651"/>
    </source>
</evidence>
<feature type="transmembrane region" description="Helical" evidence="6">
    <location>
        <begin position="286"/>
        <end position="304"/>
    </location>
</feature>
<keyword evidence="5 6" id="KW-0472">Membrane</keyword>